<keyword evidence="4 9" id="KW-0812">Transmembrane</keyword>
<evidence type="ECO:0000256" key="7">
    <source>
        <dbReference type="ARBA" id="ARBA00023136"/>
    </source>
</evidence>
<keyword evidence="6 9" id="KW-0333">Golgi apparatus</keyword>
<comment type="caution">
    <text evidence="10">The sequence shown here is derived from an EMBL/GenBank/DDBJ whole genome shotgun (WGS) entry which is preliminary data.</text>
</comment>
<reference evidence="10" key="1">
    <citation type="submission" date="2021-02" db="EMBL/GenBank/DDBJ databases">
        <authorList>
            <person name="Nowell W R."/>
        </authorList>
    </citation>
    <scope>NUCLEOTIDE SEQUENCE</scope>
</reference>
<dbReference type="Proteomes" id="UP000663844">
    <property type="component" value="Unassembled WGS sequence"/>
</dbReference>
<dbReference type="GO" id="GO:0000139">
    <property type="term" value="C:Golgi membrane"/>
    <property type="evidence" value="ECO:0007669"/>
    <property type="project" value="UniProtKB-SubCell"/>
</dbReference>
<evidence type="ECO:0000256" key="6">
    <source>
        <dbReference type="ARBA" id="ARBA00023034"/>
    </source>
</evidence>
<protein>
    <recommendedName>
        <fullName evidence="9">Carbohydrate sulfotransferase</fullName>
        <ecNumber evidence="9">2.8.2.-</ecNumber>
    </recommendedName>
</protein>
<keyword evidence="9" id="KW-0735">Signal-anchor</keyword>
<evidence type="ECO:0000313" key="11">
    <source>
        <dbReference type="EMBL" id="CAF3543580.1"/>
    </source>
</evidence>
<gene>
    <name evidence="10" type="ORF">JYZ213_LOCUS39878</name>
    <name evidence="11" type="ORF">OXD698_LOCUS3565</name>
</gene>
<keyword evidence="3 9" id="KW-0808">Transferase</keyword>
<keyword evidence="9" id="KW-0119">Carbohydrate metabolism</keyword>
<keyword evidence="8 9" id="KW-0325">Glycoprotein</keyword>
<dbReference type="AlphaFoldDB" id="A0A815NTF1"/>
<dbReference type="EMBL" id="CAJOAZ010000127">
    <property type="protein sequence ID" value="CAF3543580.1"/>
    <property type="molecule type" value="Genomic_DNA"/>
</dbReference>
<evidence type="ECO:0000256" key="4">
    <source>
        <dbReference type="ARBA" id="ARBA00022692"/>
    </source>
</evidence>
<dbReference type="EMBL" id="CAJNOG010001365">
    <property type="protein sequence ID" value="CAF1436536.1"/>
    <property type="molecule type" value="Genomic_DNA"/>
</dbReference>
<dbReference type="GO" id="GO:0008146">
    <property type="term" value="F:sulfotransferase activity"/>
    <property type="evidence" value="ECO:0007669"/>
    <property type="project" value="InterPro"/>
</dbReference>
<keyword evidence="7 9" id="KW-0472">Membrane</keyword>
<dbReference type="InterPro" id="IPR005331">
    <property type="entry name" value="Sulfotransferase"/>
</dbReference>
<organism evidence="10 12">
    <name type="scientific">Adineta steineri</name>
    <dbReference type="NCBI Taxonomy" id="433720"/>
    <lineage>
        <taxon>Eukaryota</taxon>
        <taxon>Metazoa</taxon>
        <taxon>Spiralia</taxon>
        <taxon>Gnathifera</taxon>
        <taxon>Rotifera</taxon>
        <taxon>Eurotatoria</taxon>
        <taxon>Bdelloidea</taxon>
        <taxon>Adinetida</taxon>
        <taxon>Adinetidae</taxon>
        <taxon>Adineta</taxon>
    </lineage>
</organism>
<dbReference type="GO" id="GO:0016051">
    <property type="term" value="P:carbohydrate biosynthetic process"/>
    <property type="evidence" value="ECO:0007669"/>
    <property type="project" value="InterPro"/>
</dbReference>
<feature type="transmembrane region" description="Helical" evidence="9">
    <location>
        <begin position="19"/>
        <end position="35"/>
    </location>
</feature>
<evidence type="ECO:0000256" key="5">
    <source>
        <dbReference type="ARBA" id="ARBA00022989"/>
    </source>
</evidence>
<evidence type="ECO:0000256" key="9">
    <source>
        <dbReference type="RuleBase" id="RU364020"/>
    </source>
</evidence>
<proteinExistence type="inferred from homology"/>
<dbReference type="Pfam" id="PF03567">
    <property type="entry name" value="Sulfotransfer_2"/>
    <property type="match status" value="1"/>
</dbReference>
<comment type="subcellular location">
    <subcellularLocation>
        <location evidence="1 9">Golgi apparatus membrane</location>
        <topology evidence="1 9">Single-pass type II membrane protein</topology>
    </subcellularLocation>
</comment>
<dbReference type="Proteomes" id="UP000663845">
    <property type="component" value="Unassembled WGS sequence"/>
</dbReference>
<sequence length="443" mass="52667">MCLKIIINSTFYWIYYKKYSFSLIIFLSCLTIFQYRTDVFLTNKKVDYELSQAIKINLNLSINKTVNSNLSISTIDNSTYFKKCPKDKSFFDHIPVRSNELINMISLVLQSQSLMYCPVPKVATKTLLNVILYIHVRDLIKNLNNNWTNIDNAKAKIEKMININKFIGELRSHGVIIPEQEKPKSLSEFLHMYLNILQFGQINKNFPSRLINPWRLSFTYSFPYFRLQNLSSLSQIFSSSFTRTIFVRHPFERLASAYKERIATLSKDRIEPEPEYDAIRMQICYRRVLSKKNHPTSPSKESCRNIIPSFEDFVRYILTGTDRPNGIARMNYHWQPYSTICQVCKFQYNFVGKYESFNEDFPQFLKHFNITNWNIEKRNGPSGLQKWDYQKYYITLPNDLICQLIHLYNDDFRLFKYKVHDYIVNRTGLLQNCHLIKTSWKEM</sequence>
<dbReference type="PANTHER" id="PTHR12137:SF54">
    <property type="entry name" value="CARBOHYDRATE SULFOTRANSFERASE"/>
    <property type="match status" value="1"/>
</dbReference>
<dbReference type="EC" id="2.8.2.-" evidence="9"/>
<evidence type="ECO:0000256" key="3">
    <source>
        <dbReference type="ARBA" id="ARBA00022679"/>
    </source>
</evidence>
<dbReference type="PROSITE" id="PS51257">
    <property type="entry name" value="PROKAR_LIPOPROTEIN"/>
    <property type="match status" value="1"/>
</dbReference>
<evidence type="ECO:0000313" key="12">
    <source>
        <dbReference type="Proteomes" id="UP000663845"/>
    </source>
</evidence>
<evidence type="ECO:0000256" key="2">
    <source>
        <dbReference type="ARBA" id="ARBA00006339"/>
    </source>
</evidence>
<evidence type="ECO:0000256" key="1">
    <source>
        <dbReference type="ARBA" id="ARBA00004323"/>
    </source>
</evidence>
<keyword evidence="5 9" id="KW-1133">Transmembrane helix</keyword>
<evidence type="ECO:0000313" key="10">
    <source>
        <dbReference type="EMBL" id="CAF1436536.1"/>
    </source>
</evidence>
<evidence type="ECO:0000256" key="8">
    <source>
        <dbReference type="ARBA" id="ARBA00023180"/>
    </source>
</evidence>
<dbReference type="PANTHER" id="PTHR12137">
    <property type="entry name" value="CARBOHYDRATE SULFOTRANSFERASE"/>
    <property type="match status" value="1"/>
</dbReference>
<name>A0A815NTF1_9BILA</name>
<comment type="similarity">
    <text evidence="2 9">Belongs to the sulfotransferase 2 family.</text>
</comment>
<accession>A0A815NTF1</accession>
<dbReference type="InterPro" id="IPR018011">
    <property type="entry name" value="Carb_sulfotrans_8-10"/>
</dbReference>